<reference evidence="1" key="1">
    <citation type="journal article" date="2015" name="Nature">
        <title>Complex archaea that bridge the gap between prokaryotes and eukaryotes.</title>
        <authorList>
            <person name="Spang A."/>
            <person name="Saw J.H."/>
            <person name="Jorgensen S.L."/>
            <person name="Zaremba-Niedzwiedzka K."/>
            <person name="Martijn J."/>
            <person name="Lind A.E."/>
            <person name="van Eijk R."/>
            <person name="Schleper C."/>
            <person name="Guy L."/>
            <person name="Ettema T.J."/>
        </authorList>
    </citation>
    <scope>NUCLEOTIDE SEQUENCE</scope>
</reference>
<accession>A0A0F9GTL9</accession>
<gene>
    <name evidence="1" type="ORF">LCGC14_2082000</name>
</gene>
<dbReference type="AlphaFoldDB" id="A0A0F9GTL9"/>
<evidence type="ECO:0000313" key="1">
    <source>
        <dbReference type="EMBL" id="KKL72730.1"/>
    </source>
</evidence>
<protein>
    <submittedName>
        <fullName evidence="1">Uncharacterized protein</fullName>
    </submittedName>
</protein>
<name>A0A0F9GTL9_9ZZZZ</name>
<proteinExistence type="predicted"/>
<dbReference type="EMBL" id="LAZR01025182">
    <property type="protein sequence ID" value="KKL72730.1"/>
    <property type="molecule type" value="Genomic_DNA"/>
</dbReference>
<organism evidence="1">
    <name type="scientific">marine sediment metagenome</name>
    <dbReference type="NCBI Taxonomy" id="412755"/>
    <lineage>
        <taxon>unclassified sequences</taxon>
        <taxon>metagenomes</taxon>
        <taxon>ecological metagenomes</taxon>
    </lineage>
</organism>
<comment type="caution">
    <text evidence="1">The sequence shown here is derived from an EMBL/GenBank/DDBJ whole genome shotgun (WGS) entry which is preliminary data.</text>
</comment>
<sequence>MIKIRAKPGDVLFFLLYDIVSYSHWRKENEEYPDHAMQCKAVGIFKALHKDSVIVHSLELLDDEDKHRKKLSDTNATRQIPLGIIKEYKNLGRVLDWPKLETKP</sequence>